<keyword evidence="4" id="KW-0676">Redox-active center</keyword>
<dbReference type="Pfam" id="PF13905">
    <property type="entry name" value="Thioredoxin_8"/>
    <property type="match status" value="1"/>
</dbReference>
<protein>
    <submittedName>
        <fullName evidence="6">TlpA disulfide reductase family protein</fullName>
    </submittedName>
</protein>
<dbReference type="SUPFAM" id="SSF52833">
    <property type="entry name" value="Thioredoxin-like"/>
    <property type="match status" value="1"/>
</dbReference>
<accession>A0ABY9Y421</accession>
<keyword evidence="2" id="KW-0201">Cytochrome c-type biogenesis</keyword>
<dbReference type="EMBL" id="CP134536">
    <property type="protein sequence ID" value="WNH12985.1"/>
    <property type="molecule type" value="Genomic_DNA"/>
</dbReference>
<dbReference type="Gene3D" id="3.40.30.10">
    <property type="entry name" value="Glutaredoxin"/>
    <property type="match status" value="1"/>
</dbReference>
<dbReference type="PANTHER" id="PTHR42852">
    <property type="entry name" value="THIOL:DISULFIDE INTERCHANGE PROTEIN DSBE"/>
    <property type="match status" value="1"/>
</dbReference>
<dbReference type="InterPro" id="IPR013766">
    <property type="entry name" value="Thioredoxin_domain"/>
</dbReference>
<dbReference type="PROSITE" id="PS51352">
    <property type="entry name" value="THIOREDOXIN_2"/>
    <property type="match status" value="1"/>
</dbReference>
<evidence type="ECO:0000313" key="7">
    <source>
        <dbReference type="Proteomes" id="UP001303407"/>
    </source>
</evidence>
<evidence type="ECO:0000256" key="1">
    <source>
        <dbReference type="ARBA" id="ARBA00004196"/>
    </source>
</evidence>
<evidence type="ECO:0000313" key="6">
    <source>
        <dbReference type="EMBL" id="WNH12985.1"/>
    </source>
</evidence>
<sequence length="164" mass="18804">MKKIIVLFVIFLTVLSCKSKDAPTKFSQEALNDTFVTLDGNSIAFKDILETHKDKTILIDIWASWCSDCLKGMKKVKVLQANYPDVAYVFLSLDRGKEAWRKGIKKYHVEGDHYYMPSGKKCDFADFVNISWIPRYMLINKAGEIVVFNVIEADDNKLIEALKK</sequence>
<evidence type="ECO:0000256" key="3">
    <source>
        <dbReference type="ARBA" id="ARBA00023157"/>
    </source>
</evidence>
<dbReference type="RefSeq" id="WP_415862965.1">
    <property type="nucleotide sequence ID" value="NZ_CP134536.1"/>
</dbReference>
<dbReference type="InterPro" id="IPR036249">
    <property type="entry name" value="Thioredoxin-like_sf"/>
</dbReference>
<proteinExistence type="predicted"/>
<name>A0ABY9Y421_9FLAO</name>
<comment type="subcellular location">
    <subcellularLocation>
        <location evidence="1">Cell envelope</location>
    </subcellularLocation>
</comment>
<feature type="domain" description="Thioredoxin" evidence="5">
    <location>
        <begin position="24"/>
        <end position="164"/>
    </location>
</feature>
<evidence type="ECO:0000256" key="2">
    <source>
        <dbReference type="ARBA" id="ARBA00022748"/>
    </source>
</evidence>
<keyword evidence="3" id="KW-1015">Disulfide bond</keyword>
<organism evidence="6 7">
    <name type="scientific">Thalassobellus suaedae</name>
    <dbReference type="NCBI Taxonomy" id="3074124"/>
    <lineage>
        <taxon>Bacteria</taxon>
        <taxon>Pseudomonadati</taxon>
        <taxon>Bacteroidota</taxon>
        <taxon>Flavobacteriia</taxon>
        <taxon>Flavobacteriales</taxon>
        <taxon>Flavobacteriaceae</taxon>
        <taxon>Thalassobellus</taxon>
    </lineage>
</organism>
<evidence type="ECO:0000256" key="4">
    <source>
        <dbReference type="ARBA" id="ARBA00023284"/>
    </source>
</evidence>
<evidence type="ECO:0000259" key="5">
    <source>
        <dbReference type="PROSITE" id="PS51352"/>
    </source>
</evidence>
<dbReference type="PANTHER" id="PTHR42852:SF6">
    <property type="entry name" value="THIOL:DISULFIDE INTERCHANGE PROTEIN DSBE"/>
    <property type="match status" value="1"/>
</dbReference>
<reference evidence="6 7" key="1">
    <citation type="submission" date="2023-09" db="EMBL/GenBank/DDBJ databases">
        <title>Thalassobella suaedae gen. nov., sp. nov., a marine bacterium of the family Flavobacteriaceae isolated from a halophyte Suaeda japonica.</title>
        <authorList>
            <person name="Lee S.Y."/>
            <person name="Hwang C.Y."/>
        </authorList>
    </citation>
    <scope>NUCLEOTIDE SEQUENCE [LARGE SCALE GENOMIC DNA]</scope>
    <source>
        <strain evidence="6 7">HL-DH10</strain>
    </source>
</reference>
<dbReference type="CDD" id="cd02966">
    <property type="entry name" value="TlpA_like_family"/>
    <property type="match status" value="1"/>
</dbReference>
<dbReference type="InterPro" id="IPR012336">
    <property type="entry name" value="Thioredoxin-like_fold"/>
</dbReference>
<gene>
    <name evidence="6" type="ORF">RHP49_01735</name>
</gene>
<keyword evidence="7" id="KW-1185">Reference proteome</keyword>
<dbReference type="PROSITE" id="PS51257">
    <property type="entry name" value="PROKAR_LIPOPROTEIN"/>
    <property type="match status" value="1"/>
</dbReference>
<dbReference type="Proteomes" id="UP001303407">
    <property type="component" value="Chromosome"/>
</dbReference>
<dbReference type="InterPro" id="IPR050553">
    <property type="entry name" value="Thioredoxin_ResA/DsbE_sf"/>
</dbReference>